<keyword evidence="3" id="KW-1185">Reference proteome</keyword>
<reference evidence="2 3" key="1">
    <citation type="submission" date="2021-05" db="EMBL/GenBank/DDBJ databases">
        <title>Fusibacter ferrireducens sp. nov., an anaerobic, sulfur- and Fe-reducing bacterium isolated from the mangrove sediment.</title>
        <authorList>
            <person name="Qiu D."/>
        </authorList>
    </citation>
    <scope>NUCLEOTIDE SEQUENCE [LARGE SCALE GENOMIC DNA]</scope>
    <source>
        <strain evidence="2 3">DSM 12116</strain>
    </source>
</reference>
<feature type="transmembrane region" description="Helical" evidence="1">
    <location>
        <begin position="106"/>
        <end position="126"/>
    </location>
</feature>
<feature type="transmembrane region" description="Helical" evidence="1">
    <location>
        <begin position="369"/>
        <end position="388"/>
    </location>
</feature>
<sequence length="539" mass="62757">MLKTHAKQAYQNTIKYRHSHRPFEIPITFFSLLIYFLVNFMTLLRFPTVHSDELWLKGIAGAAMRAQNLWVTEPFFDLYPRVPHPFRWLYVGLQSLYLRCFGDTVFAMRLLSLTFGMLSIIAFAYFLKQLKLPYQLPTLALMFNISFIYALHFGRQETMILFFMIVALGSTLTGATLWPALIVFLSIGVHPNSFLIAGAVSALMVWQIVNQKRSIRQLFYFAGILTLLFLCIVAVGSLAVPGFFSAYLKYGADLGLNSAPTRRTELFFWFWQKLYLRTGGTYDLMHIKLWLIAGALLLLSPLMTRKFTEAHAILFGTLLALFLLGRNNQLAVLFVIPWIILGITQYIYRKPREIHIFIREKNRLQAGRQRLTAIILLGVLIWHCYANLSLYERERPYQVRYDQMVASLKNVLPVDAVVLGNLNAIEAVDETHFYDLRNLGYLDAANISLEDYIRDRNIQYLIIHDEMNYIRQTSPTWDFLYVNTHYFDALFQFIETETEPVHTFENPLYAMRIAAYSGTYPWQTTVYKIHNSFYEHTDQ</sequence>
<proteinExistence type="predicted"/>
<keyword evidence="1" id="KW-0812">Transmembrane</keyword>
<gene>
    <name evidence="2" type="ORF">KHM83_02600</name>
</gene>
<accession>A0ABS5PK78</accession>
<evidence type="ECO:0000313" key="3">
    <source>
        <dbReference type="Proteomes" id="UP000746471"/>
    </source>
</evidence>
<feature type="transmembrane region" description="Helical" evidence="1">
    <location>
        <begin position="284"/>
        <end position="300"/>
    </location>
</feature>
<evidence type="ECO:0000313" key="2">
    <source>
        <dbReference type="EMBL" id="MBS7525565.1"/>
    </source>
</evidence>
<dbReference type="EMBL" id="JAHBCL010000003">
    <property type="protein sequence ID" value="MBS7525565.1"/>
    <property type="molecule type" value="Genomic_DNA"/>
</dbReference>
<dbReference type="RefSeq" id="WP_213235352.1">
    <property type="nucleotide sequence ID" value="NZ_JAHBCL010000003.1"/>
</dbReference>
<feature type="transmembrane region" description="Helical" evidence="1">
    <location>
        <begin position="307"/>
        <end position="324"/>
    </location>
</feature>
<comment type="caution">
    <text evidence="2">The sequence shown here is derived from an EMBL/GenBank/DDBJ whole genome shotgun (WGS) entry which is preliminary data.</text>
</comment>
<feature type="transmembrane region" description="Helical" evidence="1">
    <location>
        <begin position="184"/>
        <end position="206"/>
    </location>
</feature>
<feature type="transmembrane region" description="Helical" evidence="1">
    <location>
        <begin position="25"/>
        <end position="44"/>
    </location>
</feature>
<evidence type="ECO:0000256" key="1">
    <source>
        <dbReference type="SAM" id="Phobius"/>
    </source>
</evidence>
<name>A0ABS5PK78_9FIRM</name>
<dbReference type="Proteomes" id="UP000746471">
    <property type="component" value="Unassembled WGS sequence"/>
</dbReference>
<keyword evidence="1" id="KW-1133">Transmembrane helix</keyword>
<protein>
    <recommendedName>
        <fullName evidence="4">Glycosyltransferase RgtA/B/C/D-like domain-containing protein</fullName>
    </recommendedName>
</protein>
<keyword evidence="1" id="KW-0472">Membrane</keyword>
<feature type="transmembrane region" description="Helical" evidence="1">
    <location>
        <begin position="158"/>
        <end position="178"/>
    </location>
</feature>
<feature type="transmembrane region" description="Helical" evidence="1">
    <location>
        <begin position="218"/>
        <end position="244"/>
    </location>
</feature>
<organism evidence="2 3">
    <name type="scientific">Fusibacter paucivorans</name>
    <dbReference type="NCBI Taxonomy" id="76009"/>
    <lineage>
        <taxon>Bacteria</taxon>
        <taxon>Bacillati</taxon>
        <taxon>Bacillota</taxon>
        <taxon>Clostridia</taxon>
        <taxon>Eubacteriales</taxon>
        <taxon>Eubacteriales Family XII. Incertae Sedis</taxon>
        <taxon>Fusibacter</taxon>
    </lineage>
</organism>
<feature type="transmembrane region" description="Helical" evidence="1">
    <location>
        <begin position="132"/>
        <end position="151"/>
    </location>
</feature>
<evidence type="ECO:0008006" key="4">
    <source>
        <dbReference type="Google" id="ProtNLM"/>
    </source>
</evidence>
<feature type="transmembrane region" description="Helical" evidence="1">
    <location>
        <begin position="330"/>
        <end position="348"/>
    </location>
</feature>